<evidence type="ECO:0000256" key="1">
    <source>
        <dbReference type="SAM" id="MobiDB-lite"/>
    </source>
</evidence>
<dbReference type="Proteomes" id="UP000619293">
    <property type="component" value="Unassembled WGS sequence"/>
</dbReference>
<name>A0A8J3KE30_9ACTN</name>
<dbReference type="EMBL" id="BONG01000087">
    <property type="protein sequence ID" value="GIF94249.1"/>
    <property type="molecule type" value="Genomic_DNA"/>
</dbReference>
<protein>
    <submittedName>
        <fullName evidence="2">Uncharacterized protein</fullName>
    </submittedName>
</protein>
<keyword evidence="3" id="KW-1185">Reference proteome</keyword>
<dbReference type="AlphaFoldDB" id="A0A8J3KE30"/>
<proteinExistence type="predicted"/>
<sequence>MLLAAVMAQPAHAADELRTSSVRLCDPTGCYVAWRVVDSDHDGVADADELMAGTDPYDPKSRPGLEVVVEVALSRKLPSFEAGLGVFLAVPQEIIEARKAVGMDVLGAFDMGSRRDKLHHFGLTFGELSAGGVDLDPTHGFSIGLAGKGGIGSFPGAKINGVSVGLISAGYDNPQYRFGQENGGVKSVTPINGGTGTRIEFNNGATQTTTSDGPGAFTRTTTNPDGSEGPTTVGVHTESSDGRGGTVSQENQNTSDPGGDVTGASYTETHQFGSGAVSSITTVVNYVRDDNGKVTGSVKTTIVSYTSADGSYGSEDVTIEECDSENNCTVVASGYEDSDTVDDEEYYNPDADTTIVTVEAYDKVLRTRGAAVKVMNGWATPGFENDPANPQDPGVVALIDSDLTSTFMLVSPPRVTEAQPETRDDLPQPGQAASRGGGCGGYCG</sequence>
<feature type="compositionally biased region" description="Polar residues" evidence="1">
    <location>
        <begin position="246"/>
        <end position="256"/>
    </location>
</feature>
<reference evidence="2 3" key="1">
    <citation type="submission" date="2021-01" db="EMBL/GenBank/DDBJ databases">
        <title>Whole genome shotgun sequence of Catellatospora chokoriensis NBRC 107358.</title>
        <authorList>
            <person name="Komaki H."/>
            <person name="Tamura T."/>
        </authorList>
    </citation>
    <scope>NUCLEOTIDE SEQUENCE [LARGE SCALE GENOMIC DNA]</scope>
    <source>
        <strain evidence="2 3">NBRC 107358</strain>
    </source>
</reference>
<evidence type="ECO:0000313" key="2">
    <source>
        <dbReference type="EMBL" id="GIF94249.1"/>
    </source>
</evidence>
<feature type="compositionally biased region" description="Polar residues" evidence="1">
    <location>
        <begin position="203"/>
        <end position="225"/>
    </location>
</feature>
<feature type="region of interest" description="Disordered" evidence="1">
    <location>
        <begin position="195"/>
        <end position="267"/>
    </location>
</feature>
<feature type="region of interest" description="Disordered" evidence="1">
    <location>
        <begin position="413"/>
        <end position="444"/>
    </location>
</feature>
<accession>A0A8J3KE30</accession>
<gene>
    <name evidence="2" type="ORF">Cch02nite_76930</name>
</gene>
<comment type="caution">
    <text evidence="2">The sequence shown here is derived from an EMBL/GenBank/DDBJ whole genome shotgun (WGS) entry which is preliminary data.</text>
</comment>
<evidence type="ECO:0000313" key="3">
    <source>
        <dbReference type="Proteomes" id="UP000619293"/>
    </source>
</evidence>
<organism evidence="2 3">
    <name type="scientific">Catellatospora chokoriensis</name>
    <dbReference type="NCBI Taxonomy" id="310353"/>
    <lineage>
        <taxon>Bacteria</taxon>
        <taxon>Bacillati</taxon>
        <taxon>Actinomycetota</taxon>
        <taxon>Actinomycetes</taxon>
        <taxon>Micromonosporales</taxon>
        <taxon>Micromonosporaceae</taxon>
        <taxon>Catellatospora</taxon>
    </lineage>
</organism>
<feature type="compositionally biased region" description="Gly residues" evidence="1">
    <location>
        <begin position="435"/>
        <end position="444"/>
    </location>
</feature>